<accession>A0A3M9MQY3</accession>
<keyword evidence="2 4" id="KW-0479">Metal-binding</keyword>
<dbReference type="AlphaFoldDB" id="A0A3M9MQY3"/>
<evidence type="ECO:0000259" key="5">
    <source>
        <dbReference type="PROSITE" id="PS51007"/>
    </source>
</evidence>
<evidence type="ECO:0000256" key="3">
    <source>
        <dbReference type="ARBA" id="ARBA00023004"/>
    </source>
</evidence>
<dbReference type="GO" id="GO:0020037">
    <property type="term" value="F:heme binding"/>
    <property type="evidence" value="ECO:0007669"/>
    <property type="project" value="InterPro"/>
</dbReference>
<evidence type="ECO:0000256" key="4">
    <source>
        <dbReference type="PROSITE-ProRule" id="PRU00433"/>
    </source>
</evidence>
<sequence length="153" mass="17244">MLNTAVLLLTVVVGALVYQLVTDKDFLTGRNEPWCATVEEEPFCSIGYVEEVLHNQTGRTLFQNNCAQCHDFHAVIVGPPLYGVMERHPKEWVYSFVLNSSKMVEDKDSAAITVFKEYAKQQMPAFAFSRADLDSLFDYINAQPNIFPVAAMD</sequence>
<keyword evidence="1 4" id="KW-0349">Heme</keyword>
<dbReference type="GO" id="GO:0009055">
    <property type="term" value="F:electron transfer activity"/>
    <property type="evidence" value="ECO:0007669"/>
    <property type="project" value="InterPro"/>
</dbReference>
<dbReference type="Gene3D" id="1.10.760.10">
    <property type="entry name" value="Cytochrome c-like domain"/>
    <property type="match status" value="1"/>
</dbReference>
<feature type="domain" description="Cytochrome c" evidence="5">
    <location>
        <begin position="53"/>
        <end position="144"/>
    </location>
</feature>
<dbReference type="SUPFAM" id="SSF46626">
    <property type="entry name" value="Cytochrome c"/>
    <property type="match status" value="1"/>
</dbReference>
<gene>
    <name evidence="6" type="ORF">EFA69_17850</name>
</gene>
<proteinExistence type="predicted"/>
<dbReference type="InterPro" id="IPR009056">
    <property type="entry name" value="Cyt_c-like_dom"/>
</dbReference>
<evidence type="ECO:0000256" key="1">
    <source>
        <dbReference type="ARBA" id="ARBA00022617"/>
    </source>
</evidence>
<dbReference type="EMBL" id="RJJE01000017">
    <property type="protein sequence ID" value="RNI27952.1"/>
    <property type="molecule type" value="Genomic_DNA"/>
</dbReference>
<dbReference type="GO" id="GO:0046872">
    <property type="term" value="F:metal ion binding"/>
    <property type="evidence" value="ECO:0007669"/>
    <property type="project" value="UniProtKB-KW"/>
</dbReference>
<dbReference type="Proteomes" id="UP000271010">
    <property type="component" value="Unassembled WGS sequence"/>
</dbReference>
<reference evidence="6 7" key="1">
    <citation type="submission" date="2018-11" db="EMBL/GenBank/DDBJ databases">
        <title>Rufibacter latericius sp. nov., isolated from water in Baiyang Lake.</title>
        <authorList>
            <person name="Yang Y."/>
        </authorList>
    </citation>
    <scope>NUCLEOTIDE SEQUENCE [LARGE SCALE GENOMIC DNA]</scope>
    <source>
        <strain evidence="6 7">MCC P1</strain>
    </source>
</reference>
<keyword evidence="7" id="KW-1185">Reference proteome</keyword>
<name>A0A3M9MQY3_9BACT</name>
<organism evidence="6 7">
    <name type="scientific">Rufibacter immobilis</name>
    <dbReference type="NCBI Taxonomy" id="1348778"/>
    <lineage>
        <taxon>Bacteria</taxon>
        <taxon>Pseudomonadati</taxon>
        <taxon>Bacteroidota</taxon>
        <taxon>Cytophagia</taxon>
        <taxon>Cytophagales</taxon>
        <taxon>Hymenobacteraceae</taxon>
        <taxon>Rufibacter</taxon>
    </lineage>
</organism>
<evidence type="ECO:0000313" key="7">
    <source>
        <dbReference type="Proteomes" id="UP000271010"/>
    </source>
</evidence>
<evidence type="ECO:0000313" key="6">
    <source>
        <dbReference type="EMBL" id="RNI27952.1"/>
    </source>
</evidence>
<dbReference type="InterPro" id="IPR036909">
    <property type="entry name" value="Cyt_c-like_dom_sf"/>
</dbReference>
<comment type="caution">
    <text evidence="6">The sequence shown here is derived from an EMBL/GenBank/DDBJ whole genome shotgun (WGS) entry which is preliminary data.</text>
</comment>
<evidence type="ECO:0000256" key="2">
    <source>
        <dbReference type="ARBA" id="ARBA00022723"/>
    </source>
</evidence>
<protein>
    <submittedName>
        <fullName evidence="6">Cytochrome c</fullName>
    </submittedName>
</protein>
<keyword evidence="3 4" id="KW-0408">Iron</keyword>
<dbReference type="OrthoDB" id="2827525at2"/>
<dbReference type="PROSITE" id="PS51007">
    <property type="entry name" value="CYTC"/>
    <property type="match status" value="1"/>
</dbReference>
<dbReference type="Pfam" id="PF00034">
    <property type="entry name" value="Cytochrom_C"/>
    <property type="match status" value="1"/>
</dbReference>